<evidence type="ECO:0000256" key="3">
    <source>
        <dbReference type="RuleBase" id="RU362073"/>
    </source>
</evidence>
<proteinExistence type="inferred from homology"/>
<dbReference type="EMBL" id="CP036287">
    <property type="protein sequence ID" value="QDU70013.1"/>
    <property type="molecule type" value="Genomic_DNA"/>
</dbReference>
<comment type="function">
    <text evidence="3">Flagellin is the subunit protein which polymerizes to form the filaments of bacterial flagella.</text>
</comment>
<dbReference type="Gene3D" id="1.20.1330.10">
    <property type="entry name" value="f41 fragment of flagellin, N-terminal domain"/>
    <property type="match status" value="1"/>
</dbReference>
<evidence type="ECO:0000256" key="1">
    <source>
        <dbReference type="ARBA" id="ARBA00005709"/>
    </source>
</evidence>
<dbReference type="Gene3D" id="6.10.10.10">
    <property type="entry name" value="Flagellar export chaperone, C-terminal domain"/>
    <property type="match status" value="1"/>
</dbReference>
<keyword evidence="7" id="KW-1185">Reference proteome</keyword>
<dbReference type="AlphaFoldDB" id="A0A518BSR5"/>
<reference evidence="6 7" key="1">
    <citation type="submission" date="2019-02" db="EMBL/GenBank/DDBJ databases">
        <title>Deep-cultivation of Planctomycetes and their phenomic and genomic characterization uncovers novel biology.</title>
        <authorList>
            <person name="Wiegand S."/>
            <person name="Jogler M."/>
            <person name="Boedeker C."/>
            <person name="Pinto D."/>
            <person name="Vollmers J."/>
            <person name="Rivas-Marin E."/>
            <person name="Kohn T."/>
            <person name="Peeters S.H."/>
            <person name="Heuer A."/>
            <person name="Rast P."/>
            <person name="Oberbeckmann S."/>
            <person name="Bunk B."/>
            <person name="Jeske O."/>
            <person name="Meyerdierks A."/>
            <person name="Storesund J.E."/>
            <person name="Kallscheuer N."/>
            <person name="Luecker S."/>
            <person name="Lage O.M."/>
            <person name="Pohl T."/>
            <person name="Merkel B.J."/>
            <person name="Hornburger P."/>
            <person name="Mueller R.-W."/>
            <person name="Bruemmer F."/>
            <person name="Labrenz M."/>
            <person name="Spormann A.M."/>
            <person name="Op den Camp H."/>
            <person name="Overmann J."/>
            <person name="Amann R."/>
            <person name="Jetten M.S.M."/>
            <person name="Mascher T."/>
            <person name="Medema M.H."/>
            <person name="Devos D.P."/>
            <person name="Kaster A.-K."/>
            <person name="Ovreas L."/>
            <person name="Rohde M."/>
            <person name="Galperin M.Y."/>
            <person name="Jogler C."/>
        </authorList>
    </citation>
    <scope>NUCLEOTIDE SEQUENCE [LARGE SCALE GENOMIC DNA]</scope>
    <source>
        <strain evidence="6 7">Pla133</strain>
    </source>
</reference>
<dbReference type="Pfam" id="PF00669">
    <property type="entry name" value="Flagellin_N"/>
    <property type="match status" value="1"/>
</dbReference>
<dbReference type="PRINTS" id="PR00207">
    <property type="entry name" value="FLAGELLIN"/>
</dbReference>
<dbReference type="PANTHER" id="PTHR42792:SF2">
    <property type="entry name" value="FLAGELLIN"/>
    <property type="match status" value="1"/>
</dbReference>
<accession>A0A518BSR5</accession>
<sequence>MGLRVNTNIFSMTAQRNLGNASDALGGNFSRLSSGLRIASASDDAAGLGISERMRSQIRSLGQNGRNAQDGISLTQTAEGSLNEVSANLIRMRELAVQAANGTLTAEDRDILDVEFQALDDEIDRIATETEFNGIALLDGSTATTSIQVGLDSGDTIDVDNQDARSATLGIDSLDVDSAANASTALAALDTAINSVNTSRGALGAVQNRLSSSYRSIQTSRESLSAAESRIRDVDVAMETADLTRNSILQQASVSVLAQANQQPQLALSLIG</sequence>
<dbReference type="InterPro" id="IPR001029">
    <property type="entry name" value="Flagellin_N"/>
</dbReference>
<evidence type="ECO:0000313" key="6">
    <source>
        <dbReference type="EMBL" id="QDU70013.1"/>
    </source>
</evidence>
<evidence type="ECO:0000313" key="7">
    <source>
        <dbReference type="Proteomes" id="UP000316921"/>
    </source>
</evidence>
<dbReference type="InterPro" id="IPR042187">
    <property type="entry name" value="Flagellin_C_sub2"/>
</dbReference>
<feature type="domain" description="Flagellin C-terminal" evidence="5">
    <location>
        <begin position="187"/>
        <end position="271"/>
    </location>
</feature>
<dbReference type="GO" id="GO:0009288">
    <property type="term" value="C:bacterial-type flagellum"/>
    <property type="evidence" value="ECO:0007669"/>
    <property type="project" value="UniProtKB-SubCell"/>
</dbReference>
<gene>
    <name evidence="6" type="primary">hag_1</name>
    <name evidence="6" type="ORF">Pla133_51360</name>
</gene>
<evidence type="ECO:0000259" key="5">
    <source>
        <dbReference type="Pfam" id="PF00700"/>
    </source>
</evidence>
<evidence type="ECO:0000259" key="4">
    <source>
        <dbReference type="Pfam" id="PF00669"/>
    </source>
</evidence>
<name>A0A518BSR5_9BACT</name>
<organism evidence="6 7">
    <name type="scientific">Engelhardtia mirabilis</name>
    <dbReference type="NCBI Taxonomy" id="2528011"/>
    <lineage>
        <taxon>Bacteria</taxon>
        <taxon>Pseudomonadati</taxon>
        <taxon>Planctomycetota</taxon>
        <taxon>Planctomycetia</taxon>
        <taxon>Planctomycetia incertae sedis</taxon>
        <taxon>Engelhardtia</taxon>
    </lineage>
</organism>
<dbReference type="Pfam" id="PF00700">
    <property type="entry name" value="Flagellin_C"/>
    <property type="match status" value="1"/>
</dbReference>
<dbReference type="InterPro" id="IPR046358">
    <property type="entry name" value="Flagellin_C"/>
</dbReference>
<dbReference type="RefSeq" id="WP_145070452.1">
    <property type="nucleotide sequence ID" value="NZ_CP036287.1"/>
</dbReference>
<comment type="similarity">
    <text evidence="1 3">Belongs to the bacterial flagellin family.</text>
</comment>
<dbReference type="GO" id="GO:0005198">
    <property type="term" value="F:structural molecule activity"/>
    <property type="evidence" value="ECO:0007669"/>
    <property type="project" value="UniProtKB-UniRule"/>
</dbReference>
<evidence type="ECO:0000256" key="2">
    <source>
        <dbReference type="ARBA" id="ARBA00023143"/>
    </source>
</evidence>
<keyword evidence="6" id="KW-0969">Cilium</keyword>
<dbReference type="Proteomes" id="UP000316921">
    <property type="component" value="Chromosome"/>
</dbReference>
<keyword evidence="2 3" id="KW-0975">Bacterial flagellum</keyword>
<dbReference type="GO" id="GO:0005576">
    <property type="term" value="C:extracellular region"/>
    <property type="evidence" value="ECO:0007669"/>
    <property type="project" value="UniProtKB-SubCell"/>
</dbReference>
<dbReference type="InterPro" id="IPR001492">
    <property type="entry name" value="Flagellin"/>
</dbReference>
<comment type="subcellular location">
    <subcellularLocation>
        <location evidence="3">Secreted</location>
    </subcellularLocation>
    <subcellularLocation>
        <location evidence="3">Bacterial flagellum</location>
    </subcellularLocation>
</comment>
<feature type="domain" description="Flagellin N-terminal" evidence="4">
    <location>
        <begin position="5"/>
        <end position="141"/>
    </location>
</feature>
<keyword evidence="6" id="KW-0282">Flagellum</keyword>
<keyword evidence="3" id="KW-0964">Secreted</keyword>
<dbReference type="PANTHER" id="PTHR42792">
    <property type="entry name" value="FLAGELLIN"/>
    <property type="match status" value="1"/>
</dbReference>
<protein>
    <recommendedName>
        <fullName evidence="3">Flagellin</fullName>
    </recommendedName>
</protein>
<dbReference type="SUPFAM" id="SSF64518">
    <property type="entry name" value="Phase 1 flagellin"/>
    <property type="match status" value="1"/>
</dbReference>
<dbReference type="KEGG" id="pbap:Pla133_51360"/>
<keyword evidence="6" id="KW-0966">Cell projection</keyword>